<evidence type="ECO:0000313" key="3">
    <source>
        <dbReference type="Proteomes" id="UP000027590"/>
    </source>
</evidence>
<dbReference type="EMBL" id="CBLY010000006">
    <property type="protein sequence ID" value="CDG34218.1"/>
    <property type="molecule type" value="Genomic_DNA"/>
</dbReference>
<dbReference type="Proteomes" id="UP000027590">
    <property type="component" value="Unassembled WGS sequence"/>
</dbReference>
<evidence type="ECO:0000313" key="2">
    <source>
        <dbReference type="EMBL" id="CDG34218.1"/>
    </source>
</evidence>
<name>A0A7U7G6W2_9PROT</name>
<comment type="caution">
    <text evidence="2">The sequence shown here is derived from an EMBL/GenBank/DDBJ whole genome shotgun (WGS) entry which is preliminary data.</text>
</comment>
<accession>A0A7U7G6W2</accession>
<organism evidence="2 3">
    <name type="scientific">Parasaccharibacter apium</name>
    <dbReference type="NCBI Taxonomy" id="1510841"/>
    <lineage>
        <taxon>Bacteria</taxon>
        <taxon>Pseudomonadati</taxon>
        <taxon>Pseudomonadota</taxon>
        <taxon>Alphaproteobacteria</taxon>
        <taxon>Acetobacterales</taxon>
        <taxon>Acetobacteraceae</taxon>
        <taxon>Parasaccharibacter</taxon>
    </lineage>
</organism>
<reference evidence="2 3" key="2">
    <citation type="journal article" date="2014" name="PLoS ONE">
        <title>Evolution of mitochondria reconstructed from the energy metabolism of living bacteria.</title>
        <authorList>
            <person name="Degli Esposti M."/>
            <person name="Chouaia B."/>
            <person name="Comandatore F."/>
            <person name="Crotti E."/>
            <person name="Sassera D."/>
            <person name="Lievens P.M."/>
            <person name="Daffonchio D."/>
            <person name="Bandi C."/>
        </authorList>
    </citation>
    <scope>NUCLEOTIDE SEQUENCE [LARGE SCALE GENOMIC DNA]</scope>
    <source>
        <strain evidence="3">AM169</strain>
    </source>
</reference>
<evidence type="ECO:0000256" key="1">
    <source>
        <dbReference type="SAM" id="MobiDB-lite"/>
    </source>
</evidence>
<sequence>MQKSHHVQSTGHGTTRRPGAPTGMFDNMPFFYPIVTRNGTPCPLFS</sequence>
<reference evidence="2 3" key="1">
    <citation type="journal article" date="2014" name="Genome Biol. Evol.">
        <title>Acetic acid bacteria genomes reveal functional traits for adaptation to life in insect guts.</title>
        <authorList>
            <person name="Chouaia B."/>
            <person name="Gaiarsa S."/>
            <person name="Crotti E."/>
            <person name="Comandatore F."/>
            <person name="Degli Esposti M."/>
            <person name="Ricci I."/>
            <person name="Alma A."/>
            <person name="Favia G."/>
            <person name="Bandi C."/>
            <person name="Daffonchio D."/>
        </authorList>
    </citation>
    <scope>NUCLEOTIDE SEQUENCE [LARGE SCALE GENOMIC DNA]</scope>
    <source>
        <strain evidence="3">AM169</strain>
    </source>
</reference>
<feature type="region of interest" description="Disordered" evidence="1">
    <location>
        <begin position="1"/>
        <end position="24"/>
    </location>
</feature>
<protein>
    <submittedName>
        <fullName evidence="2">Uncharacterized protein</fullName>
    </submittedName>
</protein>
<gene>
    <name evidence="2" type="ORF">SACS_1480</name>
</gene>
<proteinExistence type="predicted"/>
<dbReference type="AlphaFoldDB" id="A0A7U7G6W2"/>